<dbReference type="EMBL" id="PQGI01000009">
    <property type="protein sequence ID" value="POP16634.1"/>
    <property type="molecule type" value="Genomic_DNA"/>
</dbReference>
<dbReference type="RefSeq" id="WP_071991638.1">
    <property type="nucleotide sequence ID" value="NZ_AP024847.1"/>
</dbReference>
<reference evidence="2 4" key="3">
    <citation type="submission" date="2024-07" db="EMBL/GenBank/DDBJ databases">
        <authorList>
            <person name="Raymann K."/>
        </authorList>
    </citation>
    <scope>NUCLEOTIDE SEQUENCE [LARGE SCALE GENOMIC DNA]</scope>
    <source>
        <strain evidence="2 4">KZ19</strain>
    </source>
</reference>
<dbReference type="AlphaFoldDB" id="A0AAP8PVB0"/>
<proteinExistence type="predicted"/>
<sequence length="292" mass="32084">MKILVTGGNGFTGKYVVSAFEAAGYQVLVGVRSTPVLDKEVLFNILNKDSLCETLLKYRPDGIIHLAGSAFVGEGDSSVFYLNNTVGTLNLIEAIKLSGIDIKKVIVSSSANIYGNPTVSTIDESIEPIPVNHYASSKLAMESMLKGWYSQIPVIVTRPFNYTGVGQGINFLVPKIVSHFKRNCDVIELGNIDVERDFSDVSEIATCYLKLFESEHTSTVVNLCSGNSTSLKKIIEDMESISGHRMEVRINPAFVRSNEIKILRGDNAKLRNMINFAPSGILHHTLDKMFNS</sequence>
<accession>A0AAP8PVB0</accession>
<dbReference type="InterPro" id="IPR016040">
    <property type="entry name" value="NAD(P)-bd_dom"/>
</dbReference>
<evidence type="ECO:0000313" key="2">
    <source>
        <dbReference type="EMBL" id="MEX3187947.1"/>
    </source>
</evidence>
<dbReference type="Gene3D" id="3.40.50.720">
    <property type="entry name" value="NAD(P)-binding Rossmann-like Domain"/>
    <property type="match status" value="1"/>
</dbReference>
<evidence type="ECO:0000259" key="1">
    <source>
        <dbReference type="Pfam" id="PF16363"/>
    </source>
</evidence>
<gene>
    <name evidence="2" type="ORF">C3R40_015105</name>
    <name evidence="3" type="ORF">C3R40_12910</name>
</gene>
<name>A0AAP8PVB0_SERMA</name>
<keyword evidence="2" id="KW-0456">Lyase</keyword>
<dbReference type="InterPro" id="IPR036291">
    <property type="entry name" value="NAD(P)-bd_dom_sf"/>
</dbReference>
<dbReference type="Gene3D" id="3.90.25.10">
    <property type="entry name" value="UDP-galactose 4-epimerase, domain 1"/>
    <property type="match status" value="1"/>
</dbReference>
<dbReference type="Proteomes" id="UP000237365">
    <property type="component" value="Unassembled WGS sequence"/>
</dbReference>
<reference evidence="3" key="1">
    <citation type="submission" date="2018-01" db="EMBL/GenBank/DDBJ databases">
        <title>The opportunistic pathogen Serratia marcescens is an overlooked threat to honeybees.</title>
        <authorList>
            <person name="Raymann K."/>
            <person name="Shaffer Z."/>
            <person name="Coon K."/>
            <person name="Salisbury S."/>
            <person name="Moran N.A."/>
        </authorList>
    </citation>
    <scope>NUCLEOTIDE SEQUENCE [LARGE SCALE GENOMIC DNA]</scope>
    <source>
        <strain evidence="3">KZ19</strain>
    </source>
</reference>
<reference evidence="2 4" key="2">
    <citation type="submission" date="2024-07" db="EMBL/GenBank/DDBJ databases">
        <title>Making a pathogen? Evaluating the impact of protist predation on the evolution of virulence in Serratia marcescens.</title>
        <authorList>
            <person name="Hopkins H."/>
            <person name="Lopezguerra C."/>
            <person name="Lau M.-J."/>
        </authorList>
    </citation>
    <scope>NUCLEOTIDE SEQUENCE [LARGE SCALE GENOMIC DNA]</scope>
    <source>
        <strain evidence="2 4">KZ19</strain>
    </source>
</reference>
<dbReference type="EC" id="4.2.1.47" evidence="2"/>
<organism evidence="3">
    <name type="scientific">Serratia marcescens</name>
    <dbReference type="NCBI Taxonomy" id="615"/>
    <lineage>
        <taxon>Bacteria</taxon>
        <taxon>Pseudomonadati</taxon>
        <taxon>Pseudomonadota</taxon>
        <taxon>Gammaproteobacteria</taxon>
        <taxon>Enterobacterales</taxon>
        <taxon>Yersiniaceae</taxon>
        <taxon>Serratia</taxon>
    </lineage>
</organism>
<evidence type="ECO:0000313" key="4">
    <source>
        <dbReference type="Proteomes" id="UP000237365"/>
    </source>
</evidence>
<dbReference type="SUPFAM" id="SSF51735">
    <property type="entry name" value="NAD(P)-binding Rossmann-fold domains"/>
    <property type="match status" value="1"/>
</dbReference>
<dbReference type="PANTHER" id="PTHR43000">
    <property type="entry name" value="DTDP-D-GLUCOSE 4,6-DEHYDRATASE-RELATED"/>
    <property type="match status" value="1"/>
</dbReference>
<evidence type="ECO:0000313" key="3">
    <source>
        <dbReference type="EMBL" id="POP16634.1"/>
    </source>
</evidence>
<dbReference type="GO" id="GO:0008446">
    <property type="term" value="F:GDP-mannose 4,6-dehydratase activity"/>
    <property type="evidence" value="ECO:0007669"/>
    <property type="project" value="UniProtKB-EC"/>
</dbReference>
<protein>
    <submittedName>
        <fullName evidence="3">Epimerase</fullName>
    </submittedName>
    <submittedName>
        <fullName evidence="2">GDP-mannose 4,6-dehydratase</fullName>
        <ecNumber evidence="2">4.2.1.47</ecNumber>
    </submittedName>
</protein>
<dbReference type="EMBL" id="PQGI02000002">
    <property type="protein sequence ID" value="MEX3187947.1"/>
    <property type="molecule type" value="Genomic_DNA"/>
</dbReference>
<comment type="caution">
    <text evidence="3">The sequence shown here is derived from an EMBL/GenBank/DDBJ whole genome shotgun (WGS) entry which is preliminary data.</text>
</comment>
<dbReference type="Pfam" id="PF16363">
    <property type="entry name" value="GDP_Man_Dehyd"/>
    <property type="match status" value="1"/>
</dbReference>
<feature type="domain" description="NAD(P)-binding" evidence="1">
    <location>
        <begin position="4"/>
        <end position="289"/>
    </location>
</feature>